<dbReference type="HOGENOM" id="CLU_3034508_0_0_1"/>
<dbReference type="Proteomes" id="UP000000305">
    <property type="component" value="Unassembled WGS sequence"/>
</dbReference>
<evidence type="ECO:0000313" key="2">
    <source>
        <dbReference type="Proteomes" id="UP000000305"/>
    </source>
</evidence>
<dbReference type="EMBL" id="GL732528">
    <property type="protein sequence ID" value="EFX87317.1"/>
    <property type="molecule type" value="Genomic_DNA"/>
</dbReference>
<protein>
    <submittedName>
        <fullName evidence="1">Uncharacterized protein</fullName>
    </submittedName>
</protein>
<dbReference type="InParanoid" id="E9G100"/>
<name>E9G100_DAPPU</name>
<organism evidence="1 2">
    <name type="scientific">Daphnia pulex</name>
    <name type="common">Water flea</name>
    <dbReference type="NCBI Taxonomy" id="6669"/>
    <lineage>
        <taxon>Eukaryota</taxon>
        <taxon>Metazoa</taxon>
        <taxon>Ecdysozoa</taxon>
        <taxon>Arthropoda</taxon>
        <taxon>Crustacea</taxon>
        <taxon>Branchiopoda</taxon>
        <taxon>Diplostraca</taxon>
        <taxon>Cladocera</taxon>
        <taxon>Anomopoda</taxon>
        <taxon>Daphniidae</taxon>
        <taxon>Daphnia</taxon>
    </lineage>
</organism>
<sequence length="55" mass="6175">MDDLNLLQIHGVSKVNWLVPQVKSIGIHAPAYFPHGLETIGFFSGFFGPPMTRHR</sequence>
<keyword evidence="2" id="KW-1185">Reference proteome</keyword>
<gene>
    <name evidence="1" type="ORF">DAPPUDRAFT_235837</name>
</gene>
<evidence type="ECO:0000313" key="1">
    <source>
        <dbReference type="EMBL" id="EFX87317.1"/>
    </source>
</evidence>
<dbReference type="AlphaFoldDB" id="E9G100"/>
<reference evidence="1 2" key="1">
    <citation type="journal article" date="2011" name="Science">
        <title>The ecoresponsive genome of Daphnia pulex.</title>
        <authorList>
            <person name="Colbourne J.K."/>
            <person name="Pfrender M.E."/>
            <person name="Gilbert D."/>
            <person name="Thomas W.K."/>
            <person name="Tucker A."/>
            <person name="Oakley T.H."/>
            <person name="Tokishita S."/>
            <person name="Aerts A."/>
            <person name="Arnold G.J."/>
            <person name="Basu M.K."/>
            <person name="Bauer D.J."/>
            <person name="Caceres C.E."/>
            <person name="Carmel L."/>
            <person name="Casola C."/>
            <person name="Choi J.H."/>
            <person name="Detter J.C."/>
            <person name="Dong Q."/>
            <person name="Dusheyko S."/>
            <person name="Eads B.D."/>
            <person name="Frohlich T."/>
            <person name="Geiler-Samerotte K.A."/>
            <person name="Gerlach D."/>
            <person name="Hatcher P."/>
            <person name="Jogdeo S."/>
            <person name="Krijgsveld J."/>
            <person name="Kriventseva E.V."/>
            <person name="Kultz D."/>
            <person name="Laforsch C."/>
            <person name="Lindquist E."/>
            <person name="Lopez J."/>
            <person name="Manak J.R."/>
            <person name="Muller J."/>
            <person name="Pangilinan J."/>
            <person name="Patwardhan R.P."/>
            <person name="Pitluck S."/>
            <person name="Pritham E.J."/>
            <person name="Rechtsteiner A."/>
            <person name="Rho M."/>
            <person name="Rogozin I.B."/>
            <person name="Sakarya O."/>
            <person name="Salamov A."/>
            <person name="Schaack S."/>
            <person name="Shapiro H."/>
            <person name="Shiga Y."/>
            <person name="Skalitzky C."/>
            <person name="Smith Z."/>
            <person name="Souvorov A."/>
            <person name="Sung W."/>
            <person name="Tang Z."/>
            <person name="Tsuchiya D."/>
            <person name="Tu H."/>
            <person name="Vos H."/>
            <person name="Wang M."/>
            <person name="Wolf Y.I."/>
            <person name="Yamagata H."/>
            <person name="Yamada T."/>
            <person name="Ye Y."/>
            <person name="Shaw J.R."/>
            <person name="Andrews J."/>
            <person name="Crease T.J."/>
            <person name="Tang H."/>
            <person name="Lucas S.M."/>
            <person name="Robertson H.M."/>
            <person name="Bork P."/>
            <person name="Koonin E.V."/>
            <person name="Zdobnov E.M."/>
            <person name="Grigoriev I.V."/>
            <person name="Lynch M."/>
            <person name="Boore J.L."/>
        </authorList>
    </citation>
    <scope>NUCLEOTIDE SEQUENCE [LARGE SCALE GENOMIC DNA]</scope>
</reference>
<dbReference type="KEGG" id="dpx:DAPPUDRAFT_235837"/>
<proteinExistence type="predicted"/>
<accession>E9G100</accession>